<dbReference type="EMBL" id="RXHU01000094">
    <property type="protein sequence ID" value="RTE04237.1"/>
    <property type="molecule type" value="Genomic_DNA"/>
</dbReference>
<dbReference type="OrthoDB" id="9803333at2"/>
<accession>A0A3S0A0C7</accession>
<dbReference type="PANTHER" id="PTHR42760">
    <property type="entry name" value="SHORT-CHAIN DEHYDROGENASES/REDUCTASES FAMILY MEMBER"/>
    <property type="match status" value="1"/>
</dbReference>
<dbReference type="PANTHER" id="PTHR42760:SF133">
    <property type="entry name" value="3-OXOACYL-[ACYL-CARRIER-PROTEIN] REDUCTASE"/>
    <property type="match status" value="1"/>
</dbReference>
<dbReference type="FunFam" id="3.40.50.720:FF:000084">
    <property type="entry name" value="Short-chain dehydrogenase reductase"/>
    <property type="match status" value="1"/>
</dbReference>
<protein>
    <submittedName>
        <fullName evidence="3">SDR family oxidoreductase</fullName>
    </submittedName>
</protein>
<dbReference type="AlphaFoldDB" id="A0A3S0A0C7"/>
<evidence type="ECO:0000256" key="1">
    <source>
        <dbReference type="ARBA" id="ARBA00006484"/>
    </source>
</evidence>
<evidence type="ECO:0000313" key="4">
    <source>
        <dbReference type="Proteomes" id="UP000276128"/>
    </source>
</evidence>
<dbReference type="Pfam" id="PF13561">
    <property type="entry name" value="adh_short_C2"/>
    <property type="match status" value="1"/>
</dbReference>
<evidence type="ECO:0000313" key="3">
    <source>
        <dbReference type="EMBL" id="RTE04237.1"/>
    </source>
</evidence>
<dbReference type="CDD" id="cd05233">
    <property type="entry name" value="SDR_c"/>
    <property type="match status" value="1"/>
</dbReference>
<reference evidence="3 4" key="1">
    <citation type="submission" date="2018-12" db="EMBL/GenBank/DDBJ databases">
        <title>Bacillus ochoae sp. nov., Paenibacillus whitsoniae sp. nov., Paenibacillus spiritus sp. nov. Isolated from the Mars Exploration Rover during spacecraft assembly.</title>
        <authorList>
            <person name="Seuylemezian A."/>
            <person name="Vaishampayan P."/>
        </authorList>
    </citation>
    <scope>NUCLEOTIDE SEQUENCE [LARGE SCALE GENOMIC DNA]</scope>
    <source>
        <strain evidence="3 4">MER 54</strain>
    </source>
</reference>
<gene>
    <name evidence="3" type="ORF">EJQ19_26815</name>
</gene>
<keyword evidence="4" id="KW-1185">Reference proteome</keyword>
<dbReference type="PRINTS" id="PR00081">
    <property type="entry name" value="GDHRDH"/>
</dbReference>
<dbReference type="GO" id="GO:0016616">
    <property type="term" value="F:oxidoreductase activity, acting on the CH-OH group of donors, NAD or NADP as acceptor"/>
    <property type="evidence" value="ECO:0007669"/>
    <property type="project" value="TreeGrafter"/>
</dbReference>
<comment type="caution">
    <text evidence="3">The sequence shown here is derived from an EMBL/GenBank/DDBJ whole genome shotgun (WGS) entry which is preliminary data.</text>
</comment>
<dbReference type="GO" id="GO:0008206">
    <property type="term" value="P:bile acid metabolic process"/>
    <property type="evidence" value="ECO:0007669"/>
    <property type="project" value="UniProtKB-ARBA"/>
</dbReference>
<sequence>MTNANGLLQGKIALITGAGSGIGRATAMAFSEEGAKICLIDRDLDRLLEVKEELLGIGAEVLALEADVQDSFHLKQAIDKAGEWKNGLDIVFSNAGVVGLLTPIEQMPEEEWRRILDINLTGTFLTLKHSIAWMKAKGGSVIMNSSIHGSRVFNSYGMTAYAASKSGMNALAKMAAAELAPNKIRVNLIYPGAIDSHLNGNLIRSEALSKVGVPVEYPEGKYPFGKGTPKQVAKLAVFLASDLSDYMTGSEITIDGVRSLV</sequence>
<dbReference type="Gene3D" id="3.40.50.720">
    <property type="entry name" value="NAD(P)-binding Rossmann-like Domain"/>
    <property type="match status" value="1"/>
</dbReference>
<name>A0A3S0A0C7_9BACL</name>
<dbReference type="InterPro" id="IPR036291">
    <property type="entry name" value="NAD(P)-bd_dom_sf"/>
</dbReference>
<dbReference type="Proteomes" id="UP000276128">
    <property type="component" value="Unassembled WGS sequence"/>
</dbReference>
<dbReference type="InterPro" id="IPR002347">
    <property type="entry name" value="SDR_fam"/>
</dbReference>
<keyword evidence="2" id="KW-0560">Oxidoreductase</keyword>
<dbReference type="SUPFAM" id="SSF51735">
    <property type="entry name" value="NAD(P)-binding Rossmann-fold domains"/>
    <property type="match status" value="1"/>
</dbReference>
<organism evidence="3 4">
    <name type="scientific">Paenibacillus whitsoniae</name>
    <dbReference type="NCBI Taxonomy" id="2496558"/>
    <lineage>
        <taxon>Bacteria</taxon>
        <taxon>Bacillati</taxon>
        <taxon>Bacillota</taxon>
        <taxon>Bacilli</taxon>
        <taxon>Bacillales</taxon>
        <taxon>Paenibacillaceae</taxon>
        <taxon>Paenibacillus</taxon>
    </lineage>
</organism>
<proteinExistence type="inferred from homology"/>
<evidence type="ECO:0000256" key="2">
    <source>
        <dbReference type="ARBA" id="ARBA00023002"/>
    </source>
</evidence>
<comment type="similarity">
    <text evidence="1">Belongs to the short-chain dehydrogenases/reductases (SDR) family.</text>
</comment>
<dbReference type="RefSeq" id="WP_126144299.1">
    <property type="nucleotide sequence ID" value="NZ_RXHU01000094.1"/>
</dbReference>
<dbReference type="PRINTS" id="PR00080">
    <property type="entry name" value="SDRFAMILY"/>
</dbReference>